<reference evidence="1" key="1">
    <citation type="submission" date="2022-07" db="EMBL/GenBank/DDBJ databases">
        <title>Phylogenomic reconstructions and comparative analyses of Kickxellomycotina fungi.</title>
        <authorList>
            <person name="Reynolds N.K."/>
            <person name="Stajich J.E."/>
            <person name="Barry K."/>
            <person name="Grigoriev I.V."/>
            <person name="Crous P."/>
            <person name="Smith M.E."/>
        </authorList>
    </citation>
    <scope>NUCLEOTIDE SEQUENCE</scope>
    <source>
        <strain evidence="1">CBS 102833</strain>
    </source>
</reference>
<organism evidence="1 2">
    <name type="scientific">Coemansia furcata</name>
    <dbReference type="NCBI Taxonomy" id="417177"/>
    <lineage>
        <taxon>Eukaryota</taxon>
        <taxon>Fungi</taxon>
        <taxon>Fungi incertae sedis</taxon>
        <taxon>Zoopagomycota</taxon>
        <taxon>Kickxellomycotina</taxon>
        <taxon>Kickxellomycetes</taxon>
        <taxon>Kickxellales</taxon>
        <taxon>Kickxellaceae</taxon>
        <taxon>Coemansia</taxon>
    </lineage>
</organism>
<evidence type="ECO:0000313" key="1">
    <source>
        <dbReference type="EMBL" id="KAJ2812284.1"/>
    </source>
</evidence>
<accession>A0ACC1LP88</accession>
<comment type="caution">
    <text evidence="1">The sequence shown here is derived from an EMBL/GenBank/DDBJ whole genome shotgun (WGS) entry which is preliminary data.</text>
</comment>
<sequence>MSINVSQRAVLVRSAKGICAADGLPSNMGRARRVHALIEAFGLCDAVRVVEADAATDADLTEFHSEEYIECLLHPEASDNDSGSESDDDDGRLKRFGLLYDCPVFEGMEEHVRMAAGGTLAAAACLIDGSAQVAMHWEGGRHHGQRNRAAGFCYVNDAVLGILKLQARFGKVLYIDLDLHHGDGVQDAFLHSNKVMTLSLHHYDRGFYPNTGGAADEGKGRGVGHSINAMLRRGASDDVFKRVFGPVVRAAVETFEPGAVVVQCGCDGLAGDPHKIFNLTAQALVDAVQVVLAWELPTLLLGGGGYNNANAARCWTRLTAVAAGEQDIAASTDIPEHAYLNDYAPTFDMAIDATLAADENTDESIEATISAVIAAIIGSSKRM</sequence>
<gene>
    <name evidence="1" type="primary">HDAC8</name>
    <name evidence="1" type="ORF">H4S07_001506</name>
</gene>
<dbReference type="Proteomes" id="UP001140096">
    <property type="component" value="Unassembled WGS sequence"/>
</dbReference>
<keyword evidence="1" id="KW-0378">Hydrolase</keyword>
<keyword evidence="2" id="KW-1185">Reference proteome</keyword>
<proteinExistence type="predicted"/>
<name>A0ACC1LP88_9FUNG</name>
<dbReference type="EMBL" id="JANBUP010000253">
    <property type="protein sequence ID" value="KAJ2812284.1"/>
    <property type="molecule type" value="Genomic_DNA"/>
</dbReference>
<evidence type="ECO:0000313" key="2">
    <source>
        <dbReference type="Proteomes" id="UP001140096"/>
    </source>
</evidence>
<dbReference type="EC" id="3.5.1.98" evidence="1"/>
<protein>
    <submittedName>
        <fullName evidence="1">Histone deacetylase 8</fullName>
        <ecNumber evidence="1">3.5.1.98</ecNumber>
    </submittedName>
</protein>